<dbReference type="STRING" id="1925591.BI308_01605"/>
<dbReference type="Gene3D" id="2.60.120.380">
    <property type="match status" value="1"/>
</dbReference>
<dbReference type="InterPro" id="IPR035940">
    <property type="entry name" value="CAP_sf"/>
</dbReference>
<dbReference type="Gene3D" id="3.40.33.10">
    <property type="entry name" value="CAP"/>
    <property type="match status" value="1"/>
</dbReference>
<accession>A0A1L9QWZ4</accession>
<dbReference type="PANTHER" id="PTHR10334">
    <property type="entry name" value="CYSTEINE-RICH SECRETORY PROTEIN-RELATED"/>
    <property type="match status" value="1"/>
</dbReference>
<evidence type="ECO:0000259" key="1">
    <source>
        <dbReference type="SMART" id="SM00198"/>
    </source>
</evidence>
<evidence type="ECO:0000313" key="2">
    <source>
        <dbReference type="EMBL" id="OJJ27211.1"/>
    </source>
</evidence>
<dbReference type="SMART" id="SM00198">
    <property type="entry name" value="SCP"/>
    <property type="match status" value="1"/>
</dbReference>
<gene>
    <name evidence="2" type="ORF">BI308_01605</name>
</gene>
<keyword evidence="3" id="KW-1185">Reference proteome</keyword>
<dbReference type="SUPFAM" id="SSF55797">
    <property type="entry name" value="PR-1-like"/>
    <property type="match status" value="1"/>
</dbReference>
<reference evidence="2" key="1">
    <citation type="submission" date="2016-10" db="EMBL/GenBank/DDBJ databases">
        <title>CRISPR-Cas defence system in Roseofilum reptotaenium: evidence of a bacteriophage-cyanobacterium arms race in the coral black band disease.</title>
        <authorList>
            <person name="Buerger P."/>
            <person name="Wood-Charlson E.M."/>
            <person name="Weynberg K.D."/>
            <person name="Willis B."/>
            <person name="Van Oppen M.J."/>
        </authorList>
    </citation>
    <scope>NUCLEOTIDE SEQUENCE [LARGE SCALE GENOMIC DNA]</scope>
    <source>
        <strain evidence="2">AO1-A</strain>
    </source>
</reference>
<dbReference type="InterPro" id="IPR014044">
    <property type="entry name" value="CAP_dom"/>
</dbReference>
<name>A0A1L9QWZ4_9CYAN</name>
<dbReference type="InterPro" id="IPR018244">
    <property type="entry name" value="Allrgn_V5/Tpx1_CS"/>
</dbReference>
<dbReference type="InterPro" id="IPR001283">
    <property type="entry name" value="CRISP-related"/>
</dbReference>
<dbReference type="Pfam" id="PF04151">
    <property type="entry name" value="PPC"/>
    <property type="match status" value="1"/>
</dbReference>
<evidence type="ECO:0000313" key="3">
    <source>
        <dbReference type="Proteomes" id="UP000183940"/>
    </source>
</evidence>
<dbReference type="AlphaFoldDB" id="A0A1L9QWZ4"/>
<dbReference type="PRINTS" id="PR00837">
    <property type="entry name" value="V5TPXLIKE"/>
</dbReference>
<dbReference type="InterPro" id="IPR007280">
    <property type="entry name" value="Peptidase_C_arc/bac"/>
</dbReference>
<sequence length="370" mass="40546">MRWQDPLIFLSATSVAIAVAQPIAVQAQGISYDCSGQLQRGDRVLESDGSLYDICEFEAQAGQSISITLESVDFDTVLAVIDSEGNLLASNDDIDENTTNSALTVTFPADGIYRLIVNAYDAEGSGGYILSATGSGDIQKPINQPRENTQMAISSGETAAQFYNRYQRNPGAIPIPDCATRTSKLTRSEIQQVLLEHNRSRKDADRYVPNGLPPLPAVIWNCDAAAVAQQWADQSRGSQGHSANAWRQQQFSNRTGLQGGAAKLGENLAWSGGSDRSVVSSVVSSVTRWDDERKDYNHNTQACQGVCGHYTQMVWRESTAIGCGIYRGPVRWPGGDRTWPEGYFLSCTYHNAGNFNNDNPLIDHPDWYYD</sequence>
<dbReference type="EMBL" id="MLAW01000002">
    <property type="protein sequence ID" value="OJJ27211.1"/>
    <property type="molecule type" value="Genomic_DNA"/>
</dbReference>
<proteinExistence type="predicted"/>
<dbReference type="GO" id="GO:0005576">
    <property type="term" value="C:extracellular region"/>
    <property type="evidence" value="ECO:0007669"/>
    <property type="project" value="InterPro"/>
</dbReference>
<feature type="domain" description="SCP" evidence="1">
    <location>
        <begin position="188"/>
        <end position="357"/>
    </location>
</feature>
<dbReference type="Pfam" id="PF00188">
    <property type="entry name" value="CAP"/>
    <property type="match status" value="1"/>
</dbReference>
<organism evidence="2 3">
    <name type="scientific">Roseofilum reptotaenium AO1-A</name>
    <dbReference type="NCBI Taxonomy" id="1925591"/>
    <lineage>
        <taxon>Bacteria</taxon>
        <taxon>Bacillati</taxon>
        <taxon>Cyanobacteriota</taxon>
        <taxon>Cyanophyceae</taxon>
        <taxon>Desertifilales</taxon>
        <taxon>Desertifilaceae</taxon>
        <taxon>Roseofilum</taxon>
    </lineage>
</organism>
<dbReference type="PROSITE" id="PS01009">
    <property type="entry name" value="CRISP_1"/>
    <property type="match status" value="1"/>
</dbReference>
<comment type="caution">
    <text evidence="2">The sequence shown here is derived from an EMBL/GenBank/DDBJ whole genome shotgun (WGS) entry which is preliminary data.</text>
</comment>
<dbReference type="Proteomes" id="UP000183940">
    <property type="component" value="Unassembled WGS sequence"/>
</dbReference>
<protein>
    <recommendedName>
        <fullName evidence="1">SCP domain-containing protein</fullName>
    </recommendedName>
</protein>